<dbReference type="CDD" id="cd06259">
    <property type="entry name" value="YdcF-like"/>
    <property type="match status" value="1"/>
</dbReference>
<evidence type="ECO:0000313" key="4">
    <source>
        <dbReference type="EMBL" id="TFB33935.1"/>
    </source>
</evidence>
<keyword evidence="1" id="KW-1133">Transmembrane helix</keyword>
<accession>A0A497Y8X4</accession>
<dbReference type="OrthoDB" id="9782395at2"/>
<reference evidence="4 6" key="2">
    <citation type="submission" date="2019-03" db="EMBL/GenBank/DDBJ databases">
        <authorList>
            <person name="He R.-H."/>
        </authorList>
    </citation>
    <scope>NUCLEOTIDE SEQUENCE [LARGE SCALE GENOMIC DNA]</scope>
    <source>
        <strain evidence="4 6">DSM 19624</strain>
    </source>
</reference>
<sequence length="249" mass="28287">MIFILSKILLFLIKPIVWIFVLLIFAVASKQPKQRKRYLLYTLIIFFFFSNGFIAGKIVNAYVSGDYPKSQKYDVGIVLGGFSGLNKRNNEIAFNGAGDRLFQAIALYKKGYIKQILISGGNANIIDSQVKEADLAFKYLKLIGIPDTAILIEKRSRNTVENARYSMALITKNNPNAKILVITSAWHIPRAKLIFDKQAKRNIEYYPTNFMGNTEFELDNLIIPNATALTTWELLFKEWIGLAVDSFRA</sequence>
<feature type="transmembrane region" description="Helical" evidence="1">
    <location>
        <begin position="38"/>
        <end position="63"/>
    </location>
</feature>
<feature type="domain" description="DUF218" evidence="2">
    <location>
        <begin position="74"/>
        <end position="241"/>
    </location>
</feature>
<proteinExistence type="predicted"/>
<reference evidence="3 5" key="1">
    <citation type="submission" date="2018-10" db="EMBL/GenBank/DDBJ databases">
        <title>Genomic Encyclopedia of Archaeal and Bacterial Type Strains, Phase II (KMG-II): from individual species to whole genera.</title>
        <authorList>
            <person name="Goeker M."/>
        </authorList>
    </citation>
    <scope>NUCLEOTIDE SEQUENCE [LARGE SCALE GENOMIC DNA]</scope>
    <source>
        <strain evidence="3 5">DSM 19624</strain>
    </source>
</reference>
<evidence type="ECO:0000259" key="2">
    <source>
        <dbReference type="Pfam" id="PF02698"/>
    </source>
</evidence>
<dbReference type="Proteomes" id="UP000273898">
    <property type="component" value="Unassembled WGS sequence"/>
</dbReference>
<evidence type="ECO:0000313" key="3">
    <source>
        <dbReference type="EMBL" id="RLJ76799.1"/>
    </source>
</evidence>
<evidence type="ECO:0000313" key="6">
    <source>
        <dbReference type="Proteomes" id="UP000297429"/>
    </source>
</evidence>
<dbReference type="EMBL" id="SOPX01000001">
    <property type="protein sequence ID" value="TFB33935.1"/>
    <property type="molecule type" value="Genomic_DNA"/>
</dbReference>
<dbReference type="EMBL" id="RCCK01000011">
    <property type="protein sequence ID" value="RLJ76799.1"/>
    <property type="molecule type" value="Genomic_DNA"/>
</dbReference>
<feature type="transmembrane region" description="Helical" evidence="1">
    <location>
        <begin position="6"/>
        <end position="26"/>
    </location>
</feature>
<dbReference type="PANTHER" id="PTHR30336:SF4">
    <property type="entry name" value="ENVELOPE BIOGENESIS FACTOR ELYC"/>
    <property type="match status" value="1"/>
</dbReference>
<dbReference type="InterPro" id="IPR014729">
    <property type="entry name" value="Rossmann-like_a/b/a_fold"/>
</dbReference>
<keyword evidence="1" id="KW-0812">Transmembrane</keyword>
<evidence type="ECO:0000256" key="1">
    <source>
        <dbReference type="SAM" id="Phobius"/>
    </source>
</evidence>
<dbReference type="PANTHER" id="PTHR30336">
    <property type="entry name" value="INNER MEMBRANE PROTEIN, PROBABLE PERMEASE"/>
    <property type="match status" value="1"/>
</dbReference>
<dbReference type="InterPro" id="IPR003848">
    <property type="entry name" value="DUF218"/>
</dbReference>
<protein>
    <submittedName>
        <fullName evidence="3">Uncharacterized SAM-binding protein YcdF (DUF218 family)</fullName>
    </submittedName>
    <submittedName>
        <fullName evidence="4">YdcF family protein</fullName>
    </submittedName>
</protein>
<organism evidence="3 5">
    <name type="scientific">Pedobacter alluvionis</name>
    <dbReference type="NCBI Taxonomy" id="475253"/>
    <lineage>
        <taxon>Bacteria</taxon>
        <taxon>Pseudomonadati</taxon>
        <taxon>Bacteroidota</taxon>
        <taxon>Sphingobacteriia</taxon>
        <taxon>Sphingobacteriales</taxon>
        <taxon>Sphingobacteriaceae</taxon>
        <taxon>Pedobacter</taxon>
    </lineage>
</organism>
<dbReference type="GO" id="GO:0000270">
    <property type="term" value="P:peptidoglycan metabolic process"/>
    <property type="evidence" value="ECO:0007669"/>
    <property type="project" value="TreeGrafter"/>
</dbReference>
<keyword evidence="6" id="KW-1185">Reference proteome</keyword>
<dbReference type="AlphaFoldDB" id="A0A497Y8X4"/>
<dbReference type="GO" id="GO:0005886">
    <property type="term" value="C:plasma membrane"/>
    <property type="evidence" value="ECO:0007669"/>
    <property type="project" value="TreeGrafter"/>
</dbReference>
<evidence type="ECO:0000313" key="5">
    <source>
        <dbReference type="Proteomes" id="UP000273898"/>
    </source>
</evidence>
<dbReference type="InterPro" id="IPR051599">
    <property type="entry name" value="Cell_Envelope_Assoc"/>
</dbReference>
<keyword evidence="1" id="KW-0472">Membrane</keyword>
<name>A0A497Y8X4_9SPHI</name>
<dbReference type="GO" id="GO:0043164">
    <property type="term" value="P:Gram-negative-bacterium-type cell wall biogenesis"/>
    <property type="evidence" value="ECO:0007669"/>
    <property type="project" value="TreeGrafter"/>
</dbReference>
<dbReference type="Pfam" id="PF02698">
    <property type="entry name" value="DUF218"/>
    <property type="match status" value="1"/>
</dbReference>
<dbReference type="Gene3D" id="3.40.50.620">
    <property type="entry name" value="HUPs"/>
    <property type="match status" value="1"/>
</dbReference>
<dbReference type="RefSeq" id="WP_121283652.1">
    <property type="nucleotide sequence ID" value="NZ_RCCK01000011.1"/>
</dbReference>
<gene>
    <name evidence="3" type="ORF">BCL90_1843</name>
    <name evidence="4" type="ORF">E3V97_07785</name>
</gene>
<dbReference type="Proteomes" id="UP000297429">
    <property type="component" value="Unassembled WGS sequence"/>
</dbReference>
<comment type="caution">
    <text evidence="3">The sequence shown here is derived from an EMBL/GenBank/DDBJ whole genome shotgun (WGS) entry which is preliminary data.</text>
</comment>